<reference evidence="4" key="1">
    <citation type="submission" date="2009-11" db="EMBL/GenBank/DDBJ databases">
        <title>The complete chromosome of Xylanimonas cellulosilytica DSM 15894.</title>
        <authorList>
            <consortium name="US DOE Joint Genome Institute (JGI-PGF)"/>
            <person name="Lucas S."/>
            <person name="Copeland A."/>
            <person name="Lapidus A."/>
            <person name="Glavina del Rio T."/>
            <person name="Dalin E."/>
            <person name="Tice H."/>
            <person name="Bruce D."/>
            <person name="Goodwin L."/>
            <person name="Pitluck S."/>
            <person name="Kyrpides N."/>
            <person name="Mavromatis K."/>
            <person name="Ivanova N."/>
            <person name="Mikhailova N."/>
            <person name="Foster B."/>
            <person name="Clum A."/>
            <person name="Brettin T."/>
            <person name="Detter J.C."/>
            <person name="Han C."/>
            <person name="Larimer F."/>
            <person name="Land M."/>
            <person name="Hauser L."/>
            <person name="Markowitz V."/>
            <person name="Cheng J.F."/>
            <person name="Hugenholtz P."/>
            <person name="Woyke T."/>
            <person name="Wu D."/>
            <person name="Gehrich-Schroeter G."/>
            <person name="Schneider S."/>
            <person name="Pukall S.R."/>
            <person name="Klenk H.P."/>
            <person name="Eisen J.A."/>
        </authorList>
    </citation>
    <scope>NUCLEOTIDE SEQUENCE [LARGE SCALE GENOMIC DNA]</scope>
    <source>
        <strain evidence="4">DSM 15894 / CECT 5975 / LMG 20990 / XIL07</strain>
    </source>
</reference>
<dbReference type="EMBL" id="CP001821">
    <property type="protein sequence ID" value="ACZ30470.1"/>
    <property type="molecule type" value="Genomic_DNA"/>
</dbReference>
<evidence type="ECO:0000256" key="2">
    <source>
        <dbReference type="SAM" id="Phobius"/>
    </source>
</evidence>
<dbReference type="eggNOG" id="COG4544">
    <property type="taxonomic scope" value="Bacteria"/>
</dbReference>
<reference evidence="3 4" key="2">
    <citation type="journal article" date="2010" name="Stand. Genomic Sci.">
        <title>Complete genome sequence of Xylanimonas cellulosilytica type strain (XIL07).</title>
        <authorList>
            <person name="Foster B."/>
            <person name="Pukall R."/>
            <person name="Abt B."/>
            <person name="Nolan M."/>
            <person name="Glavina Del Rio T."/>
            <person name="Chen F."/>
            <person name="Lucas S."/>
            <person name="Tice H."/>
            <person name="Pitluck S."/>
            <person name="Cheng J.-F."/>
            <person name="Chertkov O."/>
            <person name="Brettin T."/>
            <person name="Han C."/>
            <person name="Detter J.C."/>
            <person name="Bruce D."/>
            <person name="Goodwin L."/>
            <person name="Ivanova N."/>
            <person name="Mavromatis K."/>
            <person name="Pati A."/>
            <person name="Mikhailova N."/>
            <person name="Chen A."/>
            <person name="Palaniappan K."/>
            <person name="Land M."/>
            <person name="Hauser L."/>
            <person name="Chang Y.-J."/>
            <person name="Jeffries C.D."/>
            <person name="Chain P."/>
            <person name="Rohde M."/>
            <person name="Goeker M."/>
            <person name="Bristow J."/>
            <person name="Eisen J.A."/>
            <person name="Markowitz V."/>
            <person name="Hugenholtz P."/>
            <person name="Kyrpides N.C."/>
            <person name="Klenk H.-P."/>
            <person name="Lapidus A."/>
        </authorList>
    </citation>
    <scope>NUCLEOTIDE SEQUENCE [LARGE SCALE GENOMIC DNA]</scope>
    <source>
        <strain evidence="4">DSM 15894 / CECT 5975 / LMG 20990 / XIL07</strain>
    </source>
</reference>
<dbReference type="Proteomes" id="UP000002255">
    <property type="component" value="Chromosome"/>
</dbReference>
<feature type="region of interest" description="Disordered" evidence="1">
    <location>
        <begin position="1"/>
        <end position="22"/>
    </location>
</feature>
<keyword evidence="4" id="KW-1185">Reference proteome</keyword>
<accession>D1BRX8</accession>
<evidence type="ECO:0000313" key="4">
    <source>
        <dbReference type="Proteomes" id="UP000002255"/>
    </source>
</evidence>
<protein>
    <recommendedName>
        <fullName evidence="5">Recombinase A</fullName>
    </recommendedName>
</protein>
<dbReference type="STRING" id="446471.Xcel_1439"/>
<dbReference type="HOGENOM" id="CLU_074514_1_0_11"/>
<proteinExistence type="predicted"/>
<evidence type="ECO:0000256" key="1">
    <source>
        <dbReference type="SAM" id="MobiDB-lite"/>
    </source>
</evidence>
<feature type="transmembrane region" description="Helical" evidence="2">
    <location>
        <begin position="66"/>
        <end position="94"/>
    </location>
</feature>
<sequence length="246" mass="24884">MRPPRELHEPREPCDPGGLSGARRALGPHVPDIADRLPVHPALAGLLPGGGLPVGGTVVVQGSTSLLLGLLAVASADGAWVAFVGAPAIGLAAAADAGLRLERVAVVPTPGADAPAAVAALLDGVDVVVLGPAVALLGADRRRLAARARERGAVLMTTTPWPGAHVTLDVRGGSWWGVERGAGWLRRRVLRVRRTGRGAAAQPLELTVEVPVAPAPGERTPVVEPAETTPQGVGSTTGSPGLRVVA</sequence>
<organism evidence="3 4">
    <name type="scientific">Xylanimonas cellulosilytica (strain DSM 15894 / JCM 12276 / CECT 5975 / KCTC 9989 / LMG 20990 / NBRC 107835 / XIL07)</name>
    <dbReference type="NCBI Taxonomy" id="446471"/>
    <lineage>
        <taxon>Bacteria</taxon>
        <taxon>Bacillati</taxon>
        <taxon>Actinomycetota</taxon>
        <taxon>Actinomycetes</taxon>
        <taxon>Micrococcales</taxon>
        <taxon>Promicromonosporaceae</taxon>
        <taxon>Xylanimonas</taxon>
    </lineage>
</organism>
<dbReference type="KEGG" id="xce:Xcel_1439"/>
<dbReference type="AlphaFoldDB" id="D1BRX8"/>
<feature type="compositionally biased region" description="Polar residues" evidence="1">
    <location>
        <begin position="228"/>
        <end position="239"/>
    </location>
</feature>
<feature type="region of interest" description="Disordered" evidence="1">
    <location>
        <begin position="213"/>
        <end position="246"/>
    </location>
</feature>
<feature type="compositionally biased region" description="Basic and acidic residues" evidence="1">
    <location>
        <begin position="1"/>
        <end position="14"/>
    </location>
</feature>
<keyword evidence="2" id="KW-0812">Transmembrane</keyword>
<keyword evidence="2" id="KW-1133">Transmembrane helix</keyword>
<evidence type="ECO:0000313" key="3">
    <source>
        <dbReference type="EMBL" id="ACZ30470.1"/>
    </source>
</evidence>
<gene>
    <name evidence="3" type="ordered locus">Xcel_1439</name>
</gene>
<feature type="transmembrane region" description="Helical" evidence="2">
    <location>
        <begin position="114"/>
        <end position="139"/>
    </location>
</feature>
<keyword evidence="2" id="KW-0472">Membrane</keyword>
<evidence type="ECO:0008006" key="5">
    <source>
        <dbReference type="Google" id="ProtNLM"/>
    </source>
</evidence>
<name>D1BRX8_XYLCX</name>